<dbReference type="Pfam" id="PF13860">
    <property type="entry name" value="FlgD_ig"/>
    <property type="match status" value="1"/>
</dbReference>
<gene>
    <name evidence="2" type="ORF">HY768_03315</name>
</gene>
<dbReference type="InterPro" id="IPR025965">
    <property type="entry name" value="FlgD/Vpr_Ig-like"/>
</dbReference>
<sequence length="78" mass="8627">MRSADNDQLAKPGQVSLKVYNTLGQVVKTLVSEKQNPGPYSVKWNGKDETGRQTSAGIYFYRLASGEFNSTKKMAVLK</sequence>
<organism evidence="2 3">
    <name type="scientific">candidate division TA06 bacterium</name>
    <dbReference type="NCBI Taxonomy" id="2250710"/>
    <lineage>
        <taxon>Bacteria</taxon>
        <taxon>Bacteria division TA06</taxon>
    </lineage>
</organism>
<dbReference type="InterPro" id="IPR026444">
    <property type="entry name" value="Secre_tail"/>
</dbReference>
<evidence type="ECO:0000259" key="1">
    <source>
        <dbReference type="Pfam" id="PF13860"/>
    </source>
</evidence>
<dbReference type="Gene3D" id="2.60.40.4070">
    <property type="match status" value="1"/>
</dbReference>
<feature type="domain" description="FlgD/Vpr Ig-like" evidence="1">
    <location>
        <begin position="14"/>
        <end position="63"/>
    </location>
</feature>
<dbReference type="NCBIfam" id="TIGR04183">
    <property type="entry name" value="Por_Secre_tail"/>
    <property type="match status" value="1"/>
</dbReference>
<dbReference type="AlphaFoldDB" id="A0A933ID25"/>
<evidence type="ECO:0000313" key="3">
    <source>
        <dbReference type="Proteomes" id="UP000736328"/>
    </source>
</evidence>
<dbReference type="Proteomes" id="UP000736328">
    <property type="component" value="Unassembled WGS sequence"/>
</dbReference>
<proteinExistence type="predicted"/>
<dbReference type="EMBL" id="JACQXR010000039">
    <property type="protein sequence ID" value="MBI4726248.1"/>
    <property type="molecule type" value="Genomic_DNA"/>
</dbReference>
<protein>
    <submittedName>
        <fullName evidence="2">T9SS type A sorting domain-containing protein</fullName>
    </submittedName>
</protein>
<accession>A0A933ID25</accession>
<comment type="caution">
    <text evidence="2">The sequence shown here is derived from an EMBL/GenBank/DDBJ whole genome shotgun (WGS) entry which is preliminary data.</text>
</comment>
<name>A0A933ID25_UNCT6</name>
<reference evidence="2" key="1">
    <citation type="submission" date="2020-07" db="EMBL/GenBank/DDBJ databases">
        <title>Huge and variable diversity of episymbiotic CPR bacteria and DPANN archaea in groundwater ecosystems.</title>
        <authorList>
            <person name="He C.Y."/>
            <person name="Keren R."/>
            <person name="Whittaker M."/>
            <person name="Farag I.F."/>
            <person name="Doudna J."/>
            <person name="Cate J.H.D."/>
            <person name="Banfield J.F."/>
        </authorList>
    </citation>
    <scope>NUCLEOTIDE SEQUENCE</scope>
    <source>
        <strain evidence="2">NC_groundwater_1520_Pr4_B-0.1um_53_5</strain>
    </source>
</reference>
<evidence type="ECO:0000313" key="2">
    <source>
        <dbReference type="EMBL" id="MBI4726248.1"/>
    </source>
</evidence>